<evidence type="ECO:0000313" key="3">
    <source>
        <dbReference type="EMBL" id="GLK69219.1"/>
    </source>
</evidence>
<feature type="coiled-coil region" evidence="1">
    <location>
        <begin position="205"/>
        <end position="250"/>
    </location>
</feature>
<accession>A0A9W6MW84</accession>
<organism evidence="3 4">
    <name type="scientific">Hansschlegelia plantiphila</name>
    <dbReference type="NCBI Taxonomy" id="374655"/>
    <lineage>
        <taxon>Bacteria</taxon>
        <taxon>Pseudomonadati</taxon>
        <taxon>Pseudomonadota</taxon>
        <taxon>Alphaproteobacteria</taxon>
        <taxon>Hyphomicrobiales</taxon>
        <taxon>Methylopilaceae</taxon>
        <taxon>Hansschlegelia</taxon>
    </lineage>
</organism>
<dbReference type="Proteomes" id="UP001143372">
    <property type="component" value="Unassembled WGS sequence"/>
</dbReference>
<evidence type="ECO:0000313" key="4">
    <source>
        <dbReference type="Proteomes" id="UP001143372"/>
    </source>
</evidence>
<proteinExistence type="predicted"/>
<keyword evidence="4" id="KW-1185">Reference proteome</keyword>
<comment type="caution">
    <text evidence="3">The sequence shown here is derived from an EMBL/GenBank/DDBJ whole genome shotgun (WGS) entry which is preliminary data.</text>
</comment>
<protein>
    <submittedName>
        <fullName evidence="3">Uncharacterized protein</fullName>
    </submittedName>
</protein>
<dbReference type="EMBL" id="BSFI01000021">
    <property type="protein sequence ID" value="GLK69219.1"/>
    <property type="molecule type" value="Genomic_DNA"/>
</dbReference>
<dbReference type="AlphaFoldDB" id="A0A9W6MW84"/>
<dbReference type="RefSeq" id="WP_271169450.1">
    <property type="nucleotide sequence ID" value="NZ_BSFI01000021.1"/>
</dbReference>
<reference evidence="3" key="2">
    <citation type="submission" date="2023-01" db="EMBL/GenBank/DDBJ databases">
        <authorList>
            <person name="Sun Q."/>
            <person name="Evtushenko L."/>
        </authorList>
    </citation>
    <scope>NUCLEOTIDE SEQUENCE</scope>
    <source>
        <strain evidence="3">VKM B-2347</strain>
    </source>
</reference>
<evidence type="ECO:0000256" key="2">
    <source>
        <dbReference type="SAM" id="MobiDB-lite"/>
    </source>
</evidence>
<keyword evidence="1" id="KW-0175">Coiled coil</keyword>
<name>A0A9W6MW84_9HYPH</name>
<evidence type="ECO:0000256" key="1">
    <source>
        <dbReference type="SAM" id="Coils"/>
    </source>
</evidence>
<feature type="region of interest" description="Disordered" evidence="2">
    <location>
        <begin position="87"/>
        <end position="112"/>
    </location>
</feature>
<gene>
    <name evidence="3" type="ORF">GCM10008179_28570</name>
</gene>
<sequence>MQQSWDWWRAALAGNFGPISDGVPHAGFYRTRRKGQPWEPVAIWADDASPDGWIALKGATRVSAIDLWTWCCRNPVSEEAYRRAAAGDGWADEPPAAPEPGIGHNSGSGDPVDAIRAELAGEEEMAAELLAKPIEDQAGVDKTAIWAKRIGDLAAKAEKSRVAEKEPHLEAGRAVDAKWKPVVEDAKALAAKLKGHATPFLIAQKRAEEERASAAAAEARRIREEADAAARAARADDEAEQARIAEMERQAAAADQAAVAKNATAGRTGARIALRTETKVIVTDFAAAAGHYVAARHADLVELIGRLASRDVKAGAEIPGTGRKTEERAA</sequence>
<reference evidence="3" key="1">
    <citation type="journal article" date="2014" name="Int. J. Syst. Evol. Microbiol.">
        <title>Complete genome sequence of Corynebacterium casei LMG S-19264T (=DSM 44701T), isolated from a smear-ripened cheese.</title>
        <authorList>
            <consortium name="US DOE Joint Genome Institute (JGI-PGF)"/>
            <person name="Walter F."/>
            <person name="Albersmeier A."/>
            <person name="Kalinowski J."/>
            <person name="Ruckert C."/>
        </authorList>
    </citation>
    <scope>NUCLEOTIDE SEQUENCE</scope>
    <source>
        <strain evidence="3">VKM B-2347</strain>
    </source>
</reference>